<dbReference type="AlphaFoldDB" id="A0AA48KC88"/>
<dbReference type="KEGG" id="msea:METESE_00550"/>
<name>A0AA48KC88_9BACT</name>
<keyword evidence="3" id="KW-1185">Reference proteome</keyword>
<gene>
    <name evidence="2" type="ORF">METESE_00550</name>
</gene>
<sequence length="415" mass="45706">MAFFSRFFASADKTPLPTLEELMAERQIPLDLPGLEPFKVEFQHLRAAERVRWADALAESVAHGWPLPPDWVDAQFDLRPEVVPLWMAERDGRYYRPFIEGLAVRILACGQVIPEPWLTLWGLGAPDLMDRAMDQLREASKDKPFQRLPTGIYQGVFDDGQAASRLLAPELWEGLFPGQNTFVAVPSEDRILIAPQVLLPKLVEAITTSLGGPGRRIAATIYQRVHEHLLPANLQDPHPMAQPQRELRQSDLAEAYRAQEAALPAELGHPAPLGMLRTQQGRSVSLTTWQEGDAVLLPESDLVGFLAATGQPLGIYFRQTLPRISELHGTPVDIWGPRRLRYEGFPTAAQLERLECFATPEQMAALIKGAAQPAAHRPTPAALASQAQQGALSAQASSPVPAHLRGLSLGVQSDD</sequence>
<feature type="region of interest" description="Disordered" evidence="1">
    <location>
        <begin position="377"/>
        <end position="399"/>
    </location>
</feature>
<feature type="compositionally biased region" description="Low complexity" evidence="1">
    <location>
        <begin position="381"/>
        <end position="398"/>
    </location>
</feature>
<dbReference type="RefSeq" id="WP_316410861.1">
    <property type="nucleotide sequence ID" value="NZ_AP027081.1"/>
</dbReference>
<evidence type="ECO:0000313" key="3">
    <source>
        <dbReference type="Proteomes" id="UP001228113"/>
    </source>
</evidence>
<reference evidence="2" key="1">
    <citation type="journal article" date="2023" name="Int. J. Syst. Evol. Microbiol.">
        <title>Mesoterricola silvestris gen. nov., sp. nov., Mesoterricola sediminis sp. nov., Geothrix oryzae sp. nov., Geothrix edaphica sp. nov., Geothrix rubra sp. nov., and Geothrix limicola sp. nov., six novel members of Acidobacteriota isolated from soils.</title>
        <authorList>
            <person name="Itoh H."/>
            <person name="Sugisawa Y."/>
            <person name="Mise K."/>
            <person name="Xu Z."/>
            <person name="Kuniyasu M."/>
            <person name="Ushijima N."/>
            <person name="Kawano K."/>
            <person name="Kobayashi E."/>
            <person name="Shiratori Y."/>
            <person name="Masuda Y."/>
            <person name="Senoo K."/>
        </authorList>
    </citation>
    <scope>NUCLEOTIDE SEQUENCE</scope>
    <source>
        <strain evidence="2">W786</strain>
    </source>
</reference>
<protein>
    <submittedName>
        <fullName evidence="2">Uncharacterized protein</fullName>
    </submittedName>
</protein>
<organism evidence="2 3">
    <name type="scientific">Mesoterricola sediminis</name>
    <dbReference type="NCBI Taxonomy" id="2927980"/>
    <lineage>
        <taxon>Bacteria</taxon>
        <taxon>Pseudomonadati</taxon>
        <taxon>Acidobacteriota</taxon>
        <taxon>Holophagae</taxon>
        <taxon>Holophagales</taxon>
        <taxon>Holophagaceae</taxon>
        <taxon>Mesoterricola</taxon>
    </lineage>
</organism>
<dbReference type="EMBL" id="AP027081">
    <property type="protein sequence ID" value="BDU75097.1"/>
    <property type="molecule type" value="Genomic_DNA"/>
</dbReference>
<evidence type="ECO:0000313" key="2">
    <source>
        <dbReference type="EMBL" id="BDU75097.1"/>
    </source>
</evidence>
<dbReference type="Proteomes" id="UP001228113">
    <property type="component" value="Chromosome"/>
</dbReference>
<accession>A0AA48KC88</accession>
<evidence type="ECO:0000256" key="1">
    <source>
        <dbReference type="SAM" id="MobiDB-lite"/>
    </source>
</evidence>
<proteinExistence type="predicted"/>